<sequence length="99" mass="10938">MNVPGGLDTNERSLRKGIVGFQFLEGPAVLNDVVSGIIRQVTHTKQGQLLEVFQHFADLTHSCVVQISEINQGQLFQVEAVGKQREPAVRMAVQVIENQ</sequence>
<name>A0A8D8ASB5_CULPI</name>
<proteinExistence type="predicted"/>
<reference evidence="1" key="1">
    <citation type="submission" date="2021-05" db="EMBL/GenBank/DDBJ databases">
        <authorList>
            <person name="Alioto T."/>
            <person name="Alioto T."/>
            <person name="Gomez Garrido J."/>
        </authorList>
    </citation>
    <scope>NUCLEOTIDE SEQUENCE</scope>
</reference>
<dbReference type="EMBL" id="HBUE01046015">
    <property type="protein sequence ID" value="CAG6462699.1"/>
    <property type="molecule type" value="Transcribed_RNA"/>
</dbReference>
<dbReference type="AlphaFoldDB" id="A0A8D8ASB5"/>
<accession>A0A8D8ASB5</accession>
<evidence type="ECO:0000313" key="1">
    <source>
        <dbReference type="EMBL" id="CAG6462699.1"/>
    </source>
</evidence>
<organism evidence="1">
    <name type="scientific">Culex pipiens</name>
    <name type="common">House mosquito</name>
    <dbReference type="NCBI Taxonomy" id="7175"/>
    <lineage>
        <taxon>Eukaryota</taxon>
        <taxon>Metazoa</taxon>
        <taxon>Ecdysozoa</taxon>
        <taxon>Arthropoda</taxon>
        <taxon>Hexapoda</taxon>
        <taxon>Insecta</taxon>
        <taxon>Pterygota</taxon>
        <taxon>Neoptera</taxon>
        <taxon>Endopterygota</taxon>
        <taxon>Diptera</taxon>
        <taxon>Nematocera</taxon>
        <taxon>Culicoidea</taxon>
        <taxon>Culicidae</taxon>
        <taxon>Culicinae</taxon>
        <taxon>Culicini</taxon>
        <taxon>Culex</taxon>
        <taxon>Culex</taxon>
    </lineage>
</organism>
<protein>
    <submittedName>
        <fullName evidence="1">(northern house mosquito) hypothetical protein</fullName>
    </submittedName>
</protein>